<protein>
    <recommendedName>
        <fullName evidence="4">Reticulocyte-binding protein 2-like a</fullName>
    </recommendedName>
</protein>
<feature type="region of interest" description="Disordered" evidence="1">
    <location>
        <begin position="896"/>
        <end position="982"/>
    </location>
</feature>
<evidence type="ECO:0000256" key="1">
    <source>
        <dbReference type="SAM" id="MobiDB-lite"/>
    </source>
</evidence>
<keyword evidence="3" id="KW-1185">Reference proteome</keyword>
<feature type="compositionally biased region" description="Basic and acidic residues" evidence="1">
    <location>
        <begin position="776"/>
        <end position="850"/>
    </location>
</feature>
<feature type="compositionally biased region" description="Basic and acidic residues" evidence="1">
    <location>
        <begin position="503"/>
        <end position="520"/>
    </location>
</feature>
<accession>A0A812PD49</accession>
<dbReference type="Proteomes" id="UP000601435">
    <property type="component" value="Unassembled WGS sequence"/>
</dbReference>
<proteinExistence type="predicted"/>
<name>A0A812PD49_9DINO</name>
<reference evidence="2" key="1">
    <citation type="submission" date="2021-02" db="EMBL/GenBank/DDBJ databases">
        <authorList>
            <person name="Dougan E. K."/>
            <person name="Rhodes N."/>
            <person name="Thang M."/>
            <person name="Chan C."/>
        </authorList>
    </citation>
    <scope>NUCLEOTIDE SEQUENCE</scope>
</reference>
<feature type="region of interest" description="Disordered" evidence="1">
    <location>
        <begin position="382"/>
        <end position="428"/>
    </location>
</feature>
<evidence type="ECO:0000313" key="2">
    <source>
        <dbReference type="EMBL" id="CAE7346717.1"/>
    </source>
</evidence>
<feature type="compositionally biased region" description="Basic residues" evidence="1">
    <location>
        <begin position="480"/>
        <end position="502"/>
    </location>
</feature>
<feature type="compositionally biased region" description="Acidic residues" evidence="1">
    <location>
        <begin position="382"/>
        <end position="395"/>
    </location>
</feature>
<dbReference type="EMBL" id="CAJNJA010014631">
    <property type="protein sequence ID" value="CAE7346717.1"/>
    <property type="molecule type" value="Genomic_DNA"/>
</dbReference>
<dbReference type="CDD" id="cd06503">
    <property type="entry name" value="ATP-synt_Fo_b"/>
    <property type="match status" value="1"/>
</dbReference>
<organism evidence="2 3">
    <name type="scientific">Symbiodinium necroappetens</name>
    <dbReference type="NCBI Taxonomy" id="1628268"/>
    <lineage>
        <taxon>Eukaryota</taxon>
        <taxon>Sar</taxon>
        <taxon>Alveolata</taxon>
        <taxon>Dinophyceae</taxon>
        <taxon>Suessiales</taxon>
        <taxon>Symbiodiniaceae</taxon>
        <taxon>Symbiodinium</taxon>
    </lineage>
</organism>
<feature type="compositionally biased region" description="Basic and acidic residues" evidence="1">
    <location>
        <begin position="396"/>
        <end position="408"/>
    </location>
</feature>
<feature type="compositionally biased region" description="Acidic residues" evidence="1">
    <location>
        <begin position="766"/>
        <end position="775"/>
    </location>
</feature>
<feature type="compositionally biased region" description="Basic and acidic residues" evidence="1">
    <location>
        <begin position="896"/>
        <end position="969"/>
    </location>
</feature>
<evidence type="ECO:0000313" key="3">
    <source>
        <dbReference type="Proteomes" id="UP000601435"/>
    </source>
</evidence>
<gene>
    <name evidence="2" type="ORF">SNEC2469_LOCUS8984</name>
</gene>
<feature type="region of interest" description="Disordered" evidence="1">
    <location>
        <begin position="470"/>
        <end position="563"/>
    </location>
</feature>
<comment type="caution">
    <text evidence="2">The sequence shown here is derived from an EMBL/GenBank/DDBJ whole genome shotgun (WGS) entry which is preliminary data.</text>
</comment>
<evidence type="ECO:0008006" key="4">
    <source>
        <dbReference type="Google" id="ProtNLM"/>
    </source>
</evidence>
<dbReference type="OrthoDB" id="443120at2759"/>
<feature type="region of interest" description="Disordered" evidence="1">
    <location>
        <begin position="765"/>
        <end position="850"/>
    </location>
</feature>
<sequence>MHMPNEFWNAAVEAIYVDREDYPCPDKMLEDVVANFREGGICKHFSDLFDHGQGKLLIEGGALDGQCYAVGTIRRVVLNAFALAAAGRVIDCEDRELDPHHLLWAMVSLEWTWTFESQLCGSSTQAFQIWPVKLLKCMEVADAADAAAGHLRVRRQRGQVWPELGMLAKAFEALALNVPVVKLSLQIWGAVMTSPKSMAIDWLKKVSELHKLLNAGTAKTVPVYVDSWGIKRLATLAMRRWKAPIGALRDRSLHVLFDVMTEAWGQEAEEAEVDDDSPVAAADDYPAAEGGAAIPHASAAAIAEDALDEEMRATQMQLEILENYLADRKRAAGILEAMLLLTARGCTGHGVDPSTTDTVPYNIMLGDPSSVLDACIDISDDEDLDGEPLGLEDDGGEKPDPEPRRELDGNGCNPEGEVADKEQEMPEENGEFDVMNFKAEGTPTSRFRSLKRLRLSQDVVVAVVAEATRAEHVASPKKATPSKKPKASPKAKANGKKTSPSKKKPEASPKAKNVKNDPKKVSAGTPEPGPGATSAADKSASKKRKRHSEEDKSFARRAKPSTEHALNQWTAIRDVFKSDLSLKYNSTHQDDFWMLAKPRMPKNAPLSQCIKAFVAIVLLSYWLDPKPPFCNETFDVIELYAGRARLAVLMILSGSFEGAIAVLGIECSTFVQMNRQYGHIKENALHNELSWTCLLLVLLATLGHHFFVENPGSTLLGYFPRIYPPLFARKMVEMIDPCRLKSRPSVKKAADAISEKPLHEIFADASWDETDWDGPDEAKAESERQAKEKAEELRQAKEKAESERLAQEKAEELRQAKEKAESDRLAKEKAEELRQAQEKAERERLAQEKAEELRQAKEKAECERLAKEKAEELRQAKERAECERLAKEKEELRQAKERAELEGQAKKKAQDELRQAMGKAESERLDQETAEYERLAKEKAEELRQAKEKRVAQEKAEELRQAKEKEAQEKAQSQRLFEEGIPQDRESILAQIAEHKAKKEDLEKMKAKLARLQQELTAELEVTDALMQTQQVPLMPGMMKTEAATPETQPMTPAEKALLRGSSEDAQDAWVCRGLFQSPTPPPAQETPVAKCIRDQFNAGGKSKDKVLQLFAQCDHDPVDFEFLTKKEMLEDQHMTTEEIEQCVAAAEKEPKRKIRKRDRLTMTEHMETEAFGGGLDMEVDLEESLNQSARYPEIHDNAKPSALMEKAIQACTKRIKKLWEMLPTRETETEQKEAAPEPPQMFQKIRVLYGQVDACCEALQKFKAEGVLEGFTEKMESSIDVELGRCRRLIESAELETRARTIIPNVKAKIEIYPKAAPKANPKAPACVIGEIAEAVVADGSATRNIREATKVDKNHSERNAHRLFNRYGLALRVPISFLEVQQSSSQDSIMLPYLKITDFLKHLLNKFEEALFAGQKADSDAARDLCRTFWGRYESYHRNHVAFKDLDDEDRCHTVPIAVHGDKGRSLQKSPIFVFSFECVWGLPPDRLQKVAYDTRRVSRHDTHQGHLKWSCGRRAFGKRCFNQMSFDSCTCRSADHLNPTCKGNHQRHNNRGHSYLSRFLIAAIPSKLYNRNKEALPSLLKQAAGDLRKVFEEGILHERSGKRFRFALVGAKGDAEWHFEAGGFNRSYHRSGTKNDGPMCPLCDAGTEGVSYTDVSDAPEWHRSIGRSVPWESTPPLNEAPFSTDFPANLYKFDPFHVLKFGIFRDAVGSTIVRLALMGYFDFDDDNGTRNIVDRLSRGFSLYKMWCLAENRNPSLKNFTKANMSFETFKKFAEVNCKGSEVTLLMQWLEFFLGVLEPNEASHAVVLKAMSQMISGGLSYIGIMHSHGIWLPWSCAKVQHYGGLAFARGYTYLAEHLMFQGATGYRLRPKLHYFMHLLHTLKLGIDKKEPYVLNEALHLCEANEDFIGRLARISRRVHASQAAMRTTQRYLVKVRLLLEKLLDK</sequence>